<dbReference type="SUPFAM" id="SSF50494">
    <property type="entry name" value="Trypsin-like serine proteases"/>
    <property type="match status" value="1"/>
</dbReference>
<name>A0A2T2WPL9_9FIRM</name>
<feature type="domain" description="Peptidase S55" evidence="1">
    <location>
        <begin position="189"/>
        <end position="420"/>
    </location>
</feature>
<dbReference type="InterPro" id="IPR008763">
    <property type="entry name" value="Peptidase_S55"/>
</dbReference>
<protein>
    <submittedName>
        <fullName evidence="2">SpoIVB peptidase</fullName>
    </submittedName>
</protein>
<evidence type="ECO:0000259" key="1">
    <source>
        <dbReference type="PROSITE" id="PS51494"/>
    </source>
</evidence>
<comment type="caution">
    <text evidence="2">The sequence shown here is derived from an EMBL/GenBank/DDBJ whole genome shotgun (WGS) entry which is preliminary data.</text>
</comment>
<organism evidence="2 3">
    <name type="scientific">Sulfobacillus acidophilus</name>
    <dbReference type="NCBI Taxonomy" id="53633"/>
    <lineage>
        <taxon>Bacteria</taxon>
        <taxon>Bacillati</taxon>
        <taxon>Bacillota</taxon>
        <taxon>Clostridia</taxon>
        <taxon>Eubacteriales</taxon>
        <taxon>Clostridiales Family XVII. Incertae Sedis</taxon>
        <taxon>Sulfobacillus</taxon>
    </lineage>
</organism>
<proteinExistence type="predicted"/>
<dbReference type="InterPro" id="IPR036034">
    <property type="entry name" value="PDZ_sf"/>
</dbReference>
<dbReference type="InterPro" id="IPR014219">
    <property type="entry name" value="SpoIVB"/>
</dbReference>
<gene>
    <name evidence="2" type="primary">spoIVB</name>
    <name evidence="2" type="ORF">C7B45_00710</name>
</gene>
<dbReference type="SUPFAM" id="SSF50156">
    <property type="entry name" value="PDZ domain-like"/>
    <property type="match status" value="1"/>
</dbReference>
<evidence type="ECO:0000313" key="2">
    <source>
        <dbReference type="EMBL" id="PSR24164.1"/>
    </source>
</evidence>
<dbReference type="Pfam" id="PF05580">
    <property type="entry name" value="Peptidase_S55"/>
    <property type="match status" value="1"/>
</dbReference>
<sequence>MRSVWRRIVGLAGAALVLIAGTAAPAQRLYQFPQRLEIPAGQDVMVPWTRWLPLSVVNGNSRPLMIQSAADLDFYTPTSGHYLLHLRLFGWLPWRGLPVDVTKPIYAVPGGQSIGVVVHTRGLIVTNLTVIDDRGRLSDPAGAAGIERGDVIMRVDGRLATSVSLLRRRVARDGAQHRAVVLWVEGARAGRQRVVAPTWSTRTQSWRLGLAVQDRTSGVGTLTFFDPRTHRFTALGHSMTDGVTRRPIGILAGRAMGADIVGVVPASPSQPGQKVGVLAGPANISGVVTANGRLGIVGQLDHPPIWGPAQAMPVAFPDQVHVGPAEIVTVLHGQHPQMFQIEILKTAAQYSPSVKGLLFKVTDPRLMEQTGGIVQGMSGSPIIQSGRVVGAVTHVLVNRPWLGFGCYAYWMAQQSSYGLG</sequence>
<evidence type="ECO:0000313" key="3">
    <source>
        <dbReference type="Proteomes" id="UP000241848"/>
    </source>
</evidence>
<reference evidence="2 3" key="1">
    <citation type="journal article" date="2014" name="BMC Genomics">
        <title>Comparison of environmental and isolate Sulfobacillus genomes reveals diverse carbon, sulfur, nitrogen, and hydrogen metabolisms.</title>
        <authorList>
            <person name="Justice N.B."/>
            <person name="Norman A."/>
            <person name="Brown C.T."/>
            <person name="Singh A."/>
            <person name="Thomas B.C."/>
            <person name="Banfield J.F."/>
        </authorList>
    </citation>
    <scope>NUCLEOTIDE SEQUENCE [LARGE SCALE GENOMIC DNA]</scope>
    <source>
        <strain evidence="2">AMDSBA3</strain>
    </source>
</reference>
<accession>A0A2T2WPL9</accession>
<dbReference type="AlphaFoldDB" id="A0A2T2WPL9"/>
<dbReference type="NCBIfam" id="TIGR02860">
    <property type="entry name" value="spore_IV_B"/>
    <property type="match status" value="1"/>
</dbReference>
<dbReference type="Proteomes" id="UP000241848">
    <property type="component" value="Unassembled WGS sequence"/>
</dbReference>
<dbReference type="Gene3D" id="2.30.42.10">
    <property type="match status" value="1"/>
</dbReference>
<dbReference type="PROSITE" id="PS51494">
    <property type="entry name" value="SPOIVB"/>
    <property type="match status" value="1"/>
</dbReference>
<dbReference type="InterPro" id="IPR009003">
    <property type="entry name" value="Peptidase_S1_PA"/>
</dbReference>
<dbReference type="EMBL" id="PXYV01000001">
    <property type="protein sequence ID" value="PSR24164.1"/>
    <property type="molecule type" value="Genomic_DNA"/>
</dbReference>